<reference evidence="2 3" key="1">
    <citation type="journal article" date="2015" name="Genome Announc.">
        <title>Expanding the biotechnology potential of lactobacilli through comparative genomics of 213 strains and associated genera.</title>
        <authorList>
            <person name="Sun Z."/>
            <person name="Harris H.M."/>
            <person name="McCann A."/>
            <person name="Guo C."/>
            <person name="Argimon S."/>
            <person name="Zhang W."/>
            <person name="Yang X."/>
            <person name="Jeffery I.B."/>
            <person name="Cooney J.C."/>
            <person name="Kagawa T.F."/>
            <person name="Liu W."/>
            <person name="Song Y."/>
            <person name="Salvetti E."/>
            <person name="Wrobel A."/>
            <person name="Rasinkangas P."/>
            <person name="Parkhill J."/>
            <person name="Rea M.C."/>
            <person name="O'Sullivan O."/>
            <person name="Ritari J."/>
            <person name="Douillard F.P."/>
            <person name="Paul Ross R."/>
            <person name="Yang R."/>
            <person name="Briner A.E."/>
            <person name="Felis G.E."/>
            <person name="de Vos W.M."/>
            <person name="Barrangou R."/>
            <person name="Klaenhammer T.R."/>
            <person name="Caufield P.W."/>
            <person name="Cui Y."/>
            <person name="Zhang H."/>
            <person name="O'Toole P.W."/>
        </authorList>
    </citation>
    <scope>NUCLEOTIDE SEQUENCE [LARGE SCALE GENOMIC DNA]</scope>
    <source>
        <strain evidence="2 3">DSM 14421</strain>
    </source>
</reference>
<dbReference type="STRING" id="1423739.FC85_GL002562"/>
<evidence type="ECO:0000313" key="3">
    <source>
        <dbReference type="Proteomes" id="UP000052013"/>
    </source>
</evidence>
<evidence type="ECO:0000256" key="1">
    <source>
        <dbReference type="SAM" id="MobiDB-lite"/>
    </source>
</evidence>
<dbReference type="SUPFAM" id="SSF53335">
    <property type="entry name" value="S-adenosyl-L-methionine-dependent methyltransferases"/>
    <property type="match status" value="1"/>
</dbReference>
<proteinExistence type="predicted"/>
<accession>A0A0R1SFI4</accession>
<feature type="region of interest" description="Disordered" evidence="1">
    <location>
        <begin position="1"/>
        <end position="25"/>
    </location>
</feature>
<sequence length="284" mass="32819">MLSNKQKKQLLKKKRKQNKTSTESDYIQKMLQDRDLFSDYPQVKFLINNVIESDHLIKSGLLPQDLPELLLPDDIQDQIFKKINSQFERDDPKGDQLWNRLTDALPKLDKRLRCFRDYLEDQYGMWAYISAPFIKSLADYIGSNSVLEVMAGNGYISKGLQDAGVTVYPTDSLEWVTENQTGKHQVTKVEKLDAVSAIKKYQNQVRYVIMSWSPDKSTIDSDVLEAVRASDQKIELIVIGEKNGATDSMKFWDQAHFIKPESAKKLNEHHQPFDLIKDQVYLID</sequence>
<dbReference type="RefSeq" id="WP_057864158.1">
    <property type="nucleotide sequence ID" value="NZ_AZEY01000028.1"/>
</dbReference>
<comment type="caution">
    <text evidence="2">The sequence shown here is derived from an EMBL/GenBank/DDBJ whole genome shotgun (WGS) entry which is preliminary data.</text>
</comment>
<dbReference type="PATRIC" id="fig|1423739.3.peg.2661"/>
<evidence type="ECO:0000313" key="2">
    <source>
        <dbReference type="EMBL" id="KRL68039.1"/>
    </source>
</evidence>
<dbReference type="EMBL" id="AZEY01000028">
    <property type="protein sequence ID" value="KRL68039.1"/>
    <property type="molecule type" value="Genomic_DNA"/>
</dbReference>
<feature type="compositionally biased region" description="Basic residues" evidence="1">
    <location>
        <begin position="1"/>
        <end position="18"/>
    </location>
</feature>
<gene>
    <name evidence="2" type="ORF">FC85_GL002562</name>
</gene>
<dbReference type="InterPro" id="IPR029063">
    <property type="entry name" value="SAM-dependent_MTases_sf"/>
</dbReference>
<evidence type="ECO:0008006" key="4">
    <source>
        <dbReference type="Google" id="ProtNLM"/>
    </source>
</evidence>
<dbReference type="AlphaFoldDB" id="A0A0R1SFI4"/>
<protein>
    <recommendedName>
        <fullName evidence="4">SAM-dependent methyltransferase</fullName>
    </recommendedName>
</protein>
<dbReference type="Proteomes" id="UP000052013">
    <property type="component" value="Unassembled WGS sequence"/>
</dbReference>
<organism evidence="2 3">
    <name type="scientific">Lentilactobacillus diolivorans DSM 14421</name>
    <dbReference type="NCBI Taxonomy" id="1423739"/>
    <lineage>
        <taxon>Bacteria</taxon>
        <taxon>Bacillati</taxon>
        <taxon>Bacillota</taxon>
        <taxon>Bacilli</taxon>
        <taxon>Lactobacillales</taxon>
        <taxon>Lactobacillaceae</taxon>
        <taxon>Lentilactobacillus</taxon>
    </lineage>
</organism>
<name>A0A0R1SFI4_9LACO</name>